<feature type="transmembrane region" description="Helical" evidence="1">
    <location>
        <begin position="12"/>
        <end position="34"/>
    </location>
</feature>
<name>A0A6B0UGC1_IXORI</name>
<evidence type="ECO:0000256" key="1">
    <source>
        <dbReference type="SAM" id="Phobius"/>
    </source>
</evidence>
<sequence length="104" mass="11760">MQEKLKHAQWLVLVVLVDLVPQLSTLFVGLHSSLRKVDSVQKRPAQGDVAFSDSVQQFGNIVQDKLLYQGALLQQLLQLRDELHRPVVVLHCLIPDVSSIQRVK</sequence>
<dbReference type="EMBL" id="GIFC01006767">
    <property type="protein sequence ID" value="MXU88850.1"/>
    <property type="molecule type" value="Transcribed_RNA"/>
</dbReference>
<evidence type="ECO:0000313" key="2">
    <source>
        <dbReference type="EMBL" id="MXU88850.1"/>
    </source>
</evidence>
<proteinExistence type="predicted"/>
<keyword evidence="1" id="KW-1133">Transmembrane helix</keyword>
<reference evidence="2" key="1">
    <citation type="submission" date="2019-12" db="EMBL/GenBank/DDBJ databases">
        <title>An insight into the sialome of adult female Ixodes ricinus ticks feeding for 6 days.</title>
        <authorList>
            <person name="Perner J."/>
            <person name="Ribeiro J.M.C."/>
        </authorList>
    </citation>
    <scope>NUCLEOTIDE SEQUENCE</scope>
    <source>
        <strain evidence="2">Semi-engorged</strain>
        <tissue evidence="2">Salivary glands</tissue>
    </source>
</reference>
<protein>
    <submittedName>
        <fullName evidence="2">Putative secreted protein</fullName>
    </submittedName>
</protein>
<keyword evidence="1" id="KW-0812">Transmembrane</keyword>
<keyword evidence="1" id="KW-0472">Membrane</keyword>
<organism evidence="2">
    <name type="scientific">Ixodes ricinus</name>
    <name type="common">Common tick</name>
    <name type="synonym">Acarus ricinus</name>
    <dbReference type="NCBI Taxonomy" id="34613"/>
    <lineage>
        <taxon>Eukaryota</taxon>
        <taxon>Metazoa</taxon>
        <taxon>Ecdysozoa</taxon>
        <taxon>Arthropoda</taxon>
        <taxon>Chelicerata</taxon>
        <taxon>Arachnida</taxon>
        <taxon>Acari</taxon>
        <taxon>Parasitiformes</taxon>
        <taxon>Ixodida</taxon>
        <taxon>Ixodoidea</taxon>
        <taxon>Ixodidae</taxon>
        <taxon>Ixodinae</taxon>
        <taxon>Ixodes</taxon>
    </lineage>
</organism>
<accession>A0A6B0UGC1</accession>
<dbReference type="AlphaFoldDB" id="A0A6B0UGC1"/>